<dbReference type="OrthoDB" id="9922773at2759"/>
<accession>A0A9W8JT91</accession>
<dbReference type="AlphaFoldDB" id="A0A9W8JT91"/>
<protein>
    <submittedName>
        <fullName evidence="1">Uncharacterized protein</fullName>
    </submittedName>
</protein>
<comment type="caution">
    <text evidence="1">The sequence shown here is derived from an EMBL/GenBank/DDBJ whole genome shotgun (WGS) entry which is preliminary data.</text>
</comment>
<proteinExistence type="predicted"/>
<evidence type="ECO:0000313" key="2">
    <source>
        <dbReference type="Proteomes" id="UP001148786"/>
    </source>
</evidence>
<organism evidence="1 2">
    <name type="scientific">Agrocybe chaxingu</name>
    <dbReference type="NCBI Taxonomy" id="84603"/>
    <lineage>
        <taxon>Eukaryota</taxon>
        <taxon>Fungi</taxon>
        <taxon>Dikarya</taxon>
        <taxon>Basidiomycota</taxon>
        <taxon>Agaricomycotina</taxon>
        <taxon>Agaricomycetes</taxon>
        <taxon>Agaricomycetidae</taxon>
        <taxon>Agaricales</taxon>
        <taxon>Agaricineae</taxon>
        <taxon>Strophariaceae</taxon>
        <taxon>Agrocybe</taxon>
    </lineage>
</organism>
<evidence type="ECO:0000313" key="1">
    <source>
        <dbReference type="EMBL" id="KAJ3501026.1"/>
    </source>
</evidence>
<dbReference type="Proteomes" id="UP001148786">
    <property type="component" value="Unassembled WGS sequence"/>
</dbReference>
<name>A0A9W8JT91_9AGAR</name>
<reference evidence="1" key="1">
    <citation type="submission" date="2022-07" db="EMBL/GenBank/DDBJ databases">
        <title>Genome Sequence of Agrocybe chaxingu.</title>
        <authorList>
            <person name="Buettner E."/>
        </authorList>
    </citation>
    <scope>NUCLEOTIDE SEQUENCE</scope>
    <source>
        <strain evidence="1">MP-N11</strain>
    </source>
</reference>
<keyword evidence="2" id="KW-1185">Reference proteome</keyword>
<gene>
    <name evidence="1" type="ORF">NLJ89_g9528</name>
</gene>
<dbReference type="EMBL" id="JANKHO010001503">
    <property type="protein sequence ID" value="KAJ3501026.1"/>
    <property type="molecule type" value="Genomic_DNA"/>
</dbReference>
<sequence length="230" mass="26000">MTEALLNKEHTPPPPTRTSILKPCFKQTFSLEMKPSETMAMHRRPPRHLSQVDVSLFIFKSTNSLPNPLNDQPTMHGVVQFSTRTFSLPLLPNITLRSWIDEDGQHPKSPNITDLNSMATLLRVGRLKLLKRVFYVTGTNKHNLCVWTGERYLQDVYARQRGAGVQIRFINSDGEWAQYGVRYLIEPEPAGSLYRVGRRVPLSTSDLGFAWGGSDDLSAAGHMAPRTARR</sequence>